<evidence type="ECO:0000313" key="3">
    <source>
        <dbReference type="Proteomes" id="UP000626092"/>
    </source>
</evidence>
<evidence type="ECO:0000259" key="1">
    <source>
        <dbReference type="PROSITE" id="PS50878"/>
    </source>
</evidence>
<dbReference type="InterPro" id="IPR043502">
    <property type="entry name" value="DNA/RNA_pol_sf"/>
</dbReference>
<dbReference type="OrthoDB" id="1936608at2759"/>
<proteinExistence type="predicted"/>
<dbReference type="PANTHER" id="PTHR33116">
    <property type="entry name" value="REVERSE TRANSCRIPTASE ZINC-BINDING DOMAIN-CONTAINING PROTEIN-RELATED-RELATED"/>
    <property type="match status" value="1"/>
</dbReference>
<gene>
    <name evidence="2" type="ORF">RHSIM_Rhsim10G0167400</name>
</gene>
<sequence>MRKMGFDEIWIKWIMGCVSSVTYSLLLNGQPSGFIRPSRGIRQGDPLSPYLFLICAEGFSEMLRKVELRKSIHGIRICRGSPPVSHLLFADDTMVFCKASRKELAHVSDILRDYRNASGQLINLQKSAMFFSKNTGPILRSELSALMAIPVRADLGRYLGLPAENGKSKTELFNYIKDKVVMSLAGWKEKLINQAGKEVLLLSMALTLPTYAMACFRLPEGLCHQIEAAMARFWWGSKSCNDRKIHWMKWSRLCKEKFKGGLGFRSLTDYNLALLAKQGWRLMVSPKCLMARVMKSKYFKDCDFMEARLGSNPSWMEKDHPSGNPDTE</sequence>
<dbReference type="SUPFAM" id="SSF56672">
    <property type="entry name" value="DNA/RNA polymerases"/>
    <property type="match status" value="1"/>
</dbReference>
<dbReference type="InterPro" id="IPR000477">
    <property type="entry name" value="RT_dom"/>
</dbReference>
<feature type="domain" description="Reverse transcriptase" evidence="1">
    <location>
        <begin position="1"/>
        <end position="163"/>
    </location>
</feature>
<protein>
    <recommendedName>
        <fullName evidence="1">Reverse transcriptase domain-containing protein</fullName>
    </recommendedName>
</protein>
<dbReference type="PROSITE" id="PS50878">
    <property type="entry name" value="RT_POL"/>
    <property type="match status" value="1"/>
</dbReference>
<keyword evidence="3" id="KW-1185">Reference proteome</keyword>
<organism evidence="2 3">
    <name type="scientific">Rhododendron simsii</name>
    <name type="common">Sims's rhododendron</name>
    <dbReference type="NCBI Taxonomy" id="118357"/>
    <lineage>
        <taxon>Eukaryota</taxon>
        <taxon>Viridiplantae</taxon>
        <taxon>Streptophyta</taxon>
        <taxon>Embryophyta</taxon>
        <taxon>Tracheophyta</taxon>
        <taxon>Spermatophyta</taxon>
        <taxon>Magnoliopsida</taxon>
        <taxon>eudicotyledons</taxon>
        <taxon>Gunneridae</taxon>
        <taxon>Pentapetalae</taxon>
        <taxon>asterids</taxon>
        <taxon>Ericales</taxon>
        <taxon>Ericaceae</taxon>
        <taxon>Ericoideae</taxon>
        <taxon>Rhodoreae</taxon>
        <taxon>Rhododendron</taxon>
    </lineage>
</organism>
<dbReference type="Proteomes" id="UP000626092">
    <property type="component" value="Unassembled WGS sequence"/>
</dbReference>
<comment type="caution">
    <text evidence="2">The sequence shown here is derived from an EMBL/GenBank/DDBJ whole genome shotgun (WGS) entry which is preliminary data.</text>
</comment>
<evidence type="ECO:0000313" key="2">
    <source>
        <dbReference type="EMBL" id="KAF7129943.1"/>
    </source>
</evidence>
<name>A0A834LA57_RHOSS</name>
<dbReference type="PANTHER" id="PTHR33116:SF86">
    <property type="entry name" value="REVERSE TRANSCRIPTASE DOMAIN-CONTAINING PROTEIN"/>
    <property type="match status" value="1"/>
</dbReference>
<dbReference type="EMBL" id="WJXA01000010">
    <property type="protein sequence ID" value="KAF7129943.1"/>
    <property type="molecule type" value="Genomic_DNA"/>
</dbReference>
<reference evidence="2" key="1">
    <citation type="submission" date="2019-11" db="EMBL/GenBank/DDBJ databases">
        <authorList>
            <person name="Liu Y."/>
            <person name="Hou J."/>
            <person name="Li T.-Q."/>
            <person name="Guan C.-H."/>
            <person name="Wu X."/>
            <person name="Wu H.-Z."/>
            <person name="Ling F."/>
            <person name="Zhang R."/>
            <person name="Shi X.-G."/>
            <person name="Ren J.-P."/>
            <person name="Chen E.-F."/>
            <person name="Sun J.-M."/>
        </authorList>
    </citation>
    <scope>NUCLEOTIDE SEQUENCE</scope>
    <source>
        <strain evidence="2">Adult_tree_wgs_1</strain>
        <tissue evidence="2">Leaves</tissue>
    </source>
</reference>
<accession>A0A834LA57</accession>
<dbReference type="AlphaFoldDB" id="A0A834LA57"/>
<dbReference type="Pfam" id="PF00078">
    <property type="entry name" value="RVT_1"/>
    <property type="match status" value="1"/>
</dbReference>